<dbReference type="InterPro" id="IPR010489">
    <property type="entry name" value="Effector_NleG"/>
</dbReference>
<dbReference type="GO" id="GO:0004842">
    <property type="term" value="F:ubiquitin-protein transferase activity"/>
    <property type="evidence" value="ECO:0007669"/>
    <property type="project" value="InterPro"/>
</dbReference>
<sequence length="209" mass="24260">MPIFLNFSAGSILPENELNSLRYIVQQNQNDTVIIRGRHQMEIRYIESVNGFTIHPVHSNHLSILMKRGNSLARNLERQINNGRSFEQVSRDFMLQLSLNIGWQKGAENALKSKIHSHAFIVNPDEFTCSKQYLECPITFCIPENGVFVKNSMDSKVCSLYDKSAIMQLIRKHHPHPLSREKIAKEMIIDKNNCYFDIMNQHFRILDTD</sequence>
<accession>D2TRY0</accession>
<reference evidence="1 2" key="1">
    <citation type="journal article" date="2010" name="J. Bacteriol.">
        <title>The Citrobacter rodentium genome sequence reveals convergent evolution with human pathogenic Escherichia coli.</title>
        <authorList>
            <person name="Petty N.K."/>
            <person name="Bulgin R."/>
            <person name="Crepin V.F."/>
            <person name="Cerdeno-Tarraga A.M."/>
            <person name="Schroeder G.N."/>
            <person name="Quail M.A."/>
            <person name="Lennard N."/>
            <person name="Corton C."/>
            <person name="Barron A."/>
            <person name="Clark L."/>
            <person name="Toribio A.L."/>
            <person name="Parkhill J."/>
            <person name="Dougan G."/>
            <person name="Frankel G."/>
            <person name="Thomson N.R."/>
        </authorList>
    </citation>
    <scope>NUCLEOTIDE SEQUENCE [LARGE SCALE GENOMIC DNA]</scope>
    <source>
        <strain evidence="1 2">ICC168</strain>
    </source>
</reference>
<evidence type="ECO:0000313" key="2">
    <source>
        <dbReference type="Proteomes" id="UP000001889"/>
    </source>
</evidence>
<dbReference type="KEGG" id="cro:ROD_48891"/>
<gene>
    <name evidence="1" type="primary">nleG7</name>
    <name evidence="1" type="ordered locus">ROD_48891</name>
</gene>
<evidence type="ECO:0000313" key="1">
    <source>
        <dbReference type="EMBL" id="CBG91575.1"/>
    </source>
</evidence>
<dbReference type="HOGENOM" id="CLU_087233_1_0_6"/>
<dbReference type="InterPro" id="IPR038436">
    <property type="entry name" value="Effector_NleG_sf"/>
</dbReference>
<dbReference type="Pfam" id="PF06416">
    <property type="entry name" value="T3SS_NleG"/>
    <property type="match status" value="1"/>
</dbReference>
<dbReference type="Gene3D" id="3.30.40.80">
    <property type="entry name" value="Effector protein NleG"/>
    <property type="match status" value="1"/>
</dbReference>
<dbReference type="Proteomes" id="UP000001889">
    <property type="component" value="Chromosome"/>
</dbReference>
<name>D2TRY0_CITRI</name>
<dbReference type="AlphaFoldDB" id="D2TRY0"/>
<dbReference type="GO" id="GO:0044403">
    <property type="term" value="P:biological process involved in symbiotic interaction"/>
    <property type="evidence" value="ECO:0007669"/>
    <property type="project" value="InterPro"/>
</dbReference>
<keyword evidence="2" id="KW-1185">Reference proteome</keyword>
<protein>
    <submittedName>
        <fullName evidence="1">T3SS effector protein NleG7</fullName>
    </submittedName>
</protein>
<organism evidence="1 2">
    <name type="scientific">Citrobacter rodentium (strain ICC168)</name>
    <name type="common">Citrobacter freundii biotype 4280</name>
    <dbReference type="NCBI Taxonomy" id="637910"/>
    <lineage>
        <taxon>Bacteria</taxon>
        <taxon>Pseudomonadati</taxon>
        <taxon>Pseudomonadota</taxon>
        <taxon>Gammaproteobacteria</taxon>
        <taxon>Enterobacterales</taxon>
        <taxon>Enterobacteriaceae</taxon>
        <taxon>Citrobacter</taxon>
    </lineage>
</organism>
<dbReference type="EMBL" id="FN543502">
    <property type="protein sequence ID" value="CBG91575.1"/>
    <property type="molecule type" value="Genomic_DNA"/>
</dbReference>
<dbReference type="OrthoDB" id="6633750at2"/>
<dbReference type="RefSeq" id="WP_012908743.1">
    <property type="nucleotide sequence ID" value="NC_013716.1"/>
</dbReference>
<proteinExistence type="predicted"/>
<dbReference type="eggNOG" id="ENOG5033TDV">
    <property type="taxonomic scope" value="Bacteria"/>
</dbReference>